<evidence type="ECO:0000313" key="7">
    <source>
        <dbReference type="EMBL" id="QEH37939.1"/>
    </source>
</evidence>
<evidence type="ECO:0000313" key="8">
    <source>
        <dbReference type="Proteomes" id="UP000324233"/>
    </source>
</evidence>
<dbReference type="OrthoDB" id="9766019at2"/>
<dbReference type="EMBL" id="CP042997">
    <property type="protein sequence ID" value="QEH37939.1"/>
    <property type="molecule type" value="Genomic_DNA"/>
</dbReference>
<keyword evidence="3 5" id="KW-0067">ATP-binding</keyword>
<dbReference type="CDD" id="cd24029">
    <property type="entry name" value="ASKHA_NBD_HSP70_DnaK_HscA_HscC"/>
    <property type="match status" value="1"/>
</dbReference>
<dbReference type="Pfam" id="PF00012">
    <property type="entry name" value="HSP70"/>
    <property type="match status" value="1"/>
</dbReference>
<dbReference type="FunFam" id="3.30.420.40:FF:000071">
    <property type="entry name" value="Molecular chaperone DnaK"/>
    <property type="match status" value="1"/>
</dbReference>
<dbReference type="Gene3D" id="2.60.34.10">
    <property type="entry name" value="Substrate Binding Domain Of DNAk, Chain A, domain 1"/>
    <property type="match status" value="1"/>
</dbReference>
<reference evidence="7 8" key="1">
    <citation type="submission" date="2019-08" db="EMBL/GenBank/DDBJ databases">
        <title>Deep-cultivation of Planctomycetes and their phenomic and genomic characterization uncovers novel biology.</title>
        <authorList>
            <person name="Wiegand S."/>
            <person name="Jogler M."/>
            <person name="Boedeker C."/>
            <person name="Pinto D."/>
            <person name="Vollmers J."/>
            <person name="Rivas-Marin E."/>
            <person name="Kohn T."/>
            <person name="Peeters S.H."/>
            <person name="Heuer A."/>
            <person name="Rast P."/>
            <person name="Oberbeckmann S."/>
            <person name="Bunk B."/>
            <person name="Jeske O."/>
            <person name="Meyerdierks A."/>
            <person name="Storesund J.E."/>
            <person name="Kallscheuer N."/>
            <person name="Luecker S."/>
            <person name="Lage O.M."/>
            <person name="Pohl T."/>
            <person name="Merkel B.J."/>
            <person name="Hornburger P."/>
            <person name="Mueller R.-W."/>
            <person name="Bruemmer F."/>
            <person name="Labrenz M."/>
            <person name="Spormann A.M."/>
            <person name="Op den Camp H."/>
            <person name="Overmann J."/>
            <person name="Amann R."/>
            <person name="Jetten M.S.M."/>
            <person name="Mascher T."/>
            <person name="Medema M.H."/>
            <person name="Devos D.P."/>
            <person name="Kaster A.-K."/>
            <person name="Ovreas L."/>
            <person name="Rohde M."/>
            <person name="Galperin M.Y."/>
            <person name="Jogler C."/>
        </authorList>
    </citation>
    <scope>NUCLEOTIDE SEQUENCE [LARGE SCALE GENOMIC DNA]</scope>
    <source>
        <strain evidence="7 8">OJF2</strain>
    </source>
</reference>
<dbReference type="Gene3D" id="3.40.50.410">
    <property type="entry name" value="von Willebrand factor, type A domain"/>
    <property type="match status" value="1"/>
</dbReference>
<dbReference type="Pfam" id="PF00092">
    <property type="entry name" value="VWA"/>
    <property type="match status" value="1"/>
</dbReference>
<dbReference type="SUPFAM" id="SSF53300">
    <property type="entry name" value="vWA-like"/>
    <property type="match status" value="1"/>
</dbReference>
<evidence type="ECO:0000259" key="6">
    <source>
        <dbReference type="PROSITE" id="PS50234"/>
    </source>
</evidence>
<dbReference type="SUPFAM" id="SSF100920">
    <property type="entry name" value="Heat shock protein 70kD (HSP70), peptide-binding domain"/>
    <property type="match status" value="1"/>
</dbReference>
<dbReference type="Gene3D" id="3.30.420.40">
    <property type="match status" value="2"/>
</dbReference>
<dbReference type="FunFam" id="3.90.640.10:FF:000003">
    <property type="entry name" value="Molecular chaperone DnaK"/>
    <property type="match status" value="1"/>
</dbReference>
<keyword evidence="4" id="KW-0143">Chaperone</keyword>
<dbReference type="SMART" id="SM00327">
    <property type="entry name" value="VWA"/>
    <property type="match status" value="1"/>
</dbReference>
<proteinExistence type="inferred from homology"/>
<dbReference type="PANTHER" id="PTHR19375">
    <property type="entry name" value="HEAT SHOCK PROTEIN 70KDA"/>
    <property type="match status" value="1"/>
</dbReference>
<comment type="similarity">
    <text evidence="1 5">Belongs to the heat shock protein 70 family.</text>
</comment>
<dbReference type="Proteomes" id="UP000324233">
    <property type="component" value="Chromosome"/>
</dbReference>
<dbReference type="InterPro" id="IPR018181">
    <property type="entry name" value="Heat_shock_70_CS"/>
</dbReference>
<evidence type="ECO:0000256" key="1">
    <source>
        <dbReference type="ARBA" id="ARBA00007381"/>
    </source>
</evidence>
<gene>
    <name evidence="7" type="primary">dnaK_3</name>
    <name evidence="7" type="ORF">OJF2_65350</name>
</gene>
<keyword evidence="8" id="KW-1185">Reference proteome</keyword>
<dbReference type="AlphaFoldDB" id="A0A5B9WCI3"/>
<evidence type="ECO:0000256" key="2">
    <source>
        <dbReference type="ARBA" id="ARBA00022741"/>
    </source>
</evidence>
<dbReference type="InterPro" id="IPR002035">
    <property type="entry name" value="VWF_A"/>
</dbReference>
<dbReference type="PROSITE" id="PS01036">
    <property type="entry name" value="HSP70_3"/>
    <property type="match status" value="1"/>
</dbReference>
<dbReference type="InterPro" id="IPR029047">
    <property type="entry name" value="HSP70_peptide-bd_sf"/>
</dbReference>
<dbReference type="InterPro" id="IPR036465">
    <property type="entry name" value="vWFA_dom_sf"/>
</dbReference>
<sequence length="703" mass="74768">MATFVGIDLGTTNSVVAHRDRHGRPEVIPNREGANITPSVVYFGTEPPAVGHEAKEYARLGDSEIASFFKPHMGSALYQLQFGDRTYDATDLSAIVLKRLKEDAEAALGEEADRAVITVPAYFGDAQRKATIEAGEAAGFRVLRIVNEPTAATLAYGLNRGDAPDETVLIYDLGGGTFDVTVARIAHGDVAVLSTAGDHDLGGKNWDDRIATFLSDRFAAETGFDPLDDPVALNEVLVRSEQAKWALSERAATRITLQLGAERKTFELSRAEFEAMTAPLMDRTRRLTEEALGEANLDWRRLDGVLLVGGSTRMPMVRSYVAGMAGKPPRTGVNVDEVVALGAAVQAAIEVGESIGDALPRFTLGAVAVGKGAHAPAAAPRVTDVMSHSLGTIAVSADGSAYQNDIVIRRNLPIPARNTKTYLHATHGGANSRLEVYLTQGESESPLDCTILGKYVFDGISPTDAEVMVDVGLSYDANGVVQVSATQRDTGHRLALEVEPVPDDMTWLALPPAAVAEAAGAGMPERIRVILLMDVSSSMIGGPLAEAQTAAREFLDRCDFTTMEVGLISFSSMVALQCAATSNVRRLYAAVGRLEAEGSTNLTDALEMARGQLAATDARRYIVMLTDGFPDAPESAVEQALAARQQGIEVVAIGTGDADREYLGRLASSERASIFARSGELVQAFGHIARMIAEGGRGLRVLS</sequence>
<keyword evidence="2 5" id="KW-0547">Nucleotide-binding</keyword>
<dbReference type="KEGG" id="agv:OJF2_65350"/>
<evidence type="ECO:0000256" key="5">
    <source>
        <dbReference type="RuleBase" id="RU003322"/>
    </source>
</evidence>
<name>A0A5B9WCI3_9BACT</name>
<dbReference type="InterPro" id="IPR013126">
    <property type="entry name" value="Hsp_70_fam"/>
</dbReference>
<dbReference type="PRINTS" id="PR00301">
    <property type="entry name" value="HEATSHOCK70"/>
</dbReference>
<dbReference type="InterPro" id="IPR043129">
    <property type="entry name" value="ATPase_NBD"/>
</dbReference>
<dbReference type="SUPFAM" id="SSF53067">
    <property type="entry name" value="Actin-like ATPase domain"/>
    <property type="match status" value="2"/>
</dbReference>
<dbReference type="GO" id="GO:0140662">
    <property type="term" value="F:ATP-dependent protein folding chaperone"/>
    <property type="evidence" value="ECO:0007669"/>
    <property type="project" value="InterPro"/>
</dbReference>
<feature type="domain" description="VWFA" evidence="6">
    <location>
        <begin position="528"/>
        <end position="688"/>
    </location>
</feature>
<dbReference type="CDD" id="cd00198">
    <property type="entry name" value="vWFA"/>
    <property type="match status" value="1"/>
</dbReference>
<dbReference type="RefSeq" id="WP_148597440.1">
    <property type="nucleotide sequence ID" value="NZ_CP042997.1"/>
</dbReference>
<dbReference type="Gene3D" id="3.90.640.10">
    <property type="entry name" value="Actin, Chain A, domain 4"/>
    <property type="match status" value="1"/>
</dbReference>
<protein>
    <submittedName>
        <fullName evidence="7">Chaperone protein DnaK</fullName>
    </submittedName>
</protein>
<dbReference type="PROSITE" id="PS00297">
    <property type="entry name" value="HSP70_1"/>
    <property type="match status" value="1"/>
</dbReference>
<dbReference type="PROSITE" id="PS50234">
    <property type="entry name" value="VWFA"/>
    <property type="match status" value="1"/>
</dbReference>
<organism evidence="7 8">
    <name type="scientific">Aquisphaera giovannonii</name>
    <dbReference type="NCBI Taxonomy" id="406548"/>
    <lineage>
        <taxon>Bacteria</taxon>
        <taxon>Pseudomonadati</taxon>
        <taxon>Planctomycetota</taxon>
        <taxon>Planctomycetia</taxon>
        <taxon>Isosphaerales</taxon>
        <taxon>Isosphaeraceae</taxon>
        <taxon>Aquisphaera</taxon>
    </lineage>
</organism>
<dbReference type="GO" id="GO:0005524">
    <property type="term" value="F:ATP binding"/>
    <property type="evidence" value="ECO:0007669"/>
    <property type="project" value="UniProtKB-KW"/>
</dbReference>
<evidence type="ECO:0000256" key="3">
    <source>
        <dbReference type="ARBA" id="ARBA00022840"/>
    </source>
</evidence>
<evidence type="ECO:0000256" key="4">
    <source>
        <dbReference type="ARBA" id="ARBA00023186"/>
    </source>
</evidence>
<accession>A0A5B9WCI3</accession>